<dbReference type="OrthoDB" id="9812349at2"/>
<proteinExistence type="predicted"/>
<dbReference type="KEGG" id="bii:BINDI_0174"/>
<evidence type="ECO:0008006" key="5">
    <source>
        <dbReference type="Google" id="ProtNLM"/>
    </source>
</evidence>
<feature type="transmembrane region" description="Helical" evidence="2">
    <location>
        <begin position="259"/>
        <end position="277"/>
    </location>
</feature>
<sequence>MNQPNNGNEGNLPDFWTQPDQNQPEQAAGSTPDYAYGAGQDPAGAQGYQGGNNPYPSYSNEPVQEQQFPPAQPTPQEPSYTYTEQQPQETPGIGTEQTYQSTYQPMPTPEPTPVEPAYGSQAAYTNNHPTPAMPDYQEQAYGQQQAAYQGQDPYAQPVGYEQGAYQQGAYQQPGVGPQIPQTPAYPSGAGYAYTGVPPIDQPWYGIDFINASKRFFNKYTTFKGRASRGEYWWSILLNILIYMACGVLLALAPDTAAEAVADAVSVALFVPNIAVAVRRLHDSNMSGLWYLLPIVTTTVGVILLVFGIAAAFMQTPGVVITLIALGAIITLGGGIANLVFMLRPSDPRGARFDK</sequence>
<dbReference type="EMBL" id="CP006018">
    <property type="protein sequence ID" value="AIC91460.1"/>
    <property type="molecule type" value="Genomic_DNA"/>
</dbReference>
<feature type="transmembrane region" description="Helical" evidence="2">
    <location>
        <begin position="289"/>
        <end position="312"/>
    </location>
</feature>
<dbReference type="AlphaFoldDB" id="A0A087VSX2"/>
<gene>
    <name evidence="3" type="ORF">BINDI_0174</name>
</gene>
<dbReference type="Pfam" id="PF05656">
    <property type="entry name" value="DUF805"/>
    <property type="match status" value="1"/>
</dbReference>
<dbReference type="PANTHER" id="PTHR34980">
    <property type="entry name" value="INNER MEMBRANE PROTEIN-RELATED-RELATED"/>
    <property type="match status" value="1"/>
</dbReference>
<keyword evidence="2" id="KW-0812">Transmembrane</keyword>
<accession>A0A087VSX2</accession>
<evidence type="ECO:0000256" key="1">
    <source>
        <dbReference type="SAM" id="MobiDB-lite"/>
    </source>
</evidence>
<feature type="transmembrane region" description="Helical" evidence="2">
    <location>
        <begin position="318"/>
        <end position="342"/>
    </location>
</feature>
<feature type="transmembrane region" description="Helical" evidence="2">
    <location>
        <begin position="231"/>
        <end position="253"/>
    </location>
</feature>
<keyword evidence="2" id="KW-1133">Transmembrane helix</keyword>
<organism evidence="3 4">
    <name type="scientific">Bifidobacterium [indicum] DSM 20214 = LMG 11587</name>
    <dbReference type="NCBI Taxonomy" id="1341694"/>
    <lineage>
        <taxon>Bacteria</taxon>
        <taxon>Bacillati</taxon>
        <taxon>Actinomycetota</taxon>
        <taxon>Actinomycetes</taxon>
        <taxon>Bifidobacteriales</taxon>
        <taxon>Bifidobacteriaceae</taxon>
        <taxon>Bifidobacterium</taxon>
    </lineage>
</organism>
<feature type="compositionally biased region" description="Polar residues" evidence="1">
    <location>
        <begin position="51"/>
        <end position="69"/>
    </location>
</feature>
<feature type="compositionally biased region" description="Polar residues" evidence="1">
    <location>
        <begin position="77"/>
        <end position="104"/>
    </location>
</feature>
<dbReference type="Proteomes" id="UP000028569">
    <property type="component" value="Chromosome"/>
</dbReference>
<evidence type="ECO:0000256" key="2">
    <source>
        <dbReference type="SAM" id="Phobius"/>
    </source>
</evidence>
<dbReference type="PANTHER" id="PTHR34980:SF2">
    <property type="entry name" value="INNER MEMBRANE PROTEIN YHAH-RELATED"/>
    <property type="match status" value="1"/>
</dbReference>
<reference evidence="3 4" key="1">
    <citation type="journal article" date="2014" name="Appl. Environ. Microbiol.">
        <title>Genomic encyclopedia of type strains of the genus Bifidobacterium.</title>
        <authorList>
            <person name="Milani C."/>
            <person name="Lugli G.A."/>
            <person name="Duranti S."/>
            <person name="Turroni F."/>
            <person name="Bottacini F."/>
            <person name="Mangifesta M."/>
            <person name="Sanchez B."/>
            <person name="Viappiani A."/>
            <person name="Mancabelli L."/>
            <person name="Taminiau B."/>
            <person name="Delcenserie V."/>
            <person name="Barrangou R."/>
            <person name="Margolles A."/>
            <person name="van Sinderen D."/>
            <person name="Ventura M."/>
        </authorList>
    </citation>
    <scope>NUCLEOTIDE SEQUENCE [LARGE SCALE GENOMIC DNA]</scope>
    <source>
        <strain evidence="3 4">LMG 11587</strain>
    </source>
</reference>
<name>A0A087VSX2_9BIFI</name>
<dbReference type="GO" id="GO:0005886">
    <property type="term" value="C:plasma membrane"/>
    <property type="evidence" value="ECO:0007669"/>
    <property type="project" value="TreeGrafter"/>
</dbReference>
<feature type="compositionally biased region" description="Polar residues" evidence="1">
    <location>
        <begin position="18"/>
        <end position="29"/>
    </location>
</feature>
<dbReference type="HOGENOM" id="CLU_782270_0_0_11"/>
<keyword evidence="4" id="KW-1185">Reference proteome</keyword>
<dbReference type="RefSeq" id="WP_033491381.1">
    <property type="nucleotide sequence ID" value="NZ_CP006018.1"/>
</dbReference>
<dbReference type="InterPro" id="IPR008523">
    <property type="entry name" value="DUF805"/>
</dbReference>
<evidence type="ECO:0000313" key="4">
    <source>
        <dbReference type="Proteomes" id="UP000028569"/>
    </source>
</evidence>
<keyword evidence="2" id="KW-0472">Membrane</keyword>
<evidence type="ECO:0000313" key="3">
    <source>
        <dbReference type="EMBL" id="AIC91460.1"/>
    </source>
</evidence>
<protein>
    <recommendedName>
        <fullName evidence="5">DUF805 domain-containing protein</fullName>
    </recommendedName>
</protein>
<feature type="region of interest" description="Disordered" evidence="1">
    <location>
        <begin position="1"/>
        <end position="130"/>
    </location>
</feature>